<dbReference type="PANTHER" id="PTHR43701">
    <property type="entry name" value="MEMBRANE TRANSPORTER PROTEIN MJ0441-RELATED"/>
    <property type="match status" value="1"/>
</dbReference>
<keyword evidence="5 6" id="KW-0472">Membrane</keyword>
<feature type="transmembrane region" description="Helical" evidence="6">
    <location>
        <begin position="174"/>
        <end position="192"/>
    </location>
</feature>
<dbReference type="InterPro" id="IPR051598">
    <property type="entry name" value="TSUP/Inactive_protease-like"/>
</dbReference>
<feature type="transmembrane region" description="Helical" evidence="6">
    <location>
        <begin position="212"/>
        <end position="241"/>
    </location>
</feature>
<dbReference type="InterPro" id="IPR002781">
    <property type="entry name" value="TM_pro_TauE-like"/>
</dbReference>
<dbReference type="Proteomes" id="UP001156870">
    <property type="component" value="Unassembled WGS sequence"/>
</dbReference>
<protein>
    <recommendedName>
        <fullName evidence="6">Probable membrane transporter protein</fullName>
    </recommendedName>
</protein>
<accession>A0AA37T767</accession>
<organism evidence="7 8">
    <name type="scientific">Marinibactrum halimedae</name>
    <dbReference type="NCBI Taxonomy" id="1444977"/>
    <lineage>
        <taxon>Bacteria</taxon>
        <taxon>Pseudomonadati</taxon>
        <taxon>Pseudomonadota</taxon>
        <taxon>Gammaproteobacteria</taxon>
        <taxon>Cellvibrionales</taxon>
        <taxon>Cellvibrionaceae</taxon>
        <taxon>Marinibactrum</taxon>
    </lineage>
</organism>
<evidence type="ECO:0000256" key="3">
    <source>
        <dbReference type="ARBA" id="ARBA00022692"/>
    </source>
</evidence>
<evidence type="ECO:0000256" key="4">
    <source>
        <dbReference type="ARBA" id="ARBA00022989"/>
    </source>
</evidence>
<feature type="transmembrane region" description="Helical" evidence="6">
    <location>
        <begin position="278"/>
        <end position="297"/>
    </location>
</feature>
<feature type="transmembrane region" description="Helical" evidence="6">
    <location>
        <begin position="247"/>
        <end position="266"/>
    </location>
</feature>
<sequence length="321" mass="35072">MESLYKMDVKNLPSPSNEPDAFAISATPLSQRISLPLIVVYVLGFCAFYSAILTWNDGTAHLIQEYWYFFFLGLCGALVANSTGAGGGIIFIPFFATHGFTPLQAVATSMAIQCCGMTAGSVSWLNKLQKMHHDHPAFLSTLKMLCWWSGISTIAGVLVGQYAFQLPPSDVSGFFRWFSIVFGIALFAYTLINRTRELLEHPPLEWSGTLLLIVAGFFGGMVTAWISVGVGECIALLMFFLRFHPSVAVAMGVFTSAIAVLTGIIQHTWVVPSVSIEVFLFAGQAAFVGGYVARLITQKLGGFNLKLFFALWILVTGLFME</sequence>
<comment type="subcellular location">
    <subcellularLocation>
        <location evidence="6">Cell membrane</location>
        <topology evidence="6">Multi-pass membrane protein</topology>
    </subcellularLocation>
    <subcellularLocation>
        <location evidence="1">Membrane</location>
        <topology evidence="1">Multi-pass membrane protein</topology>
    </subcellularLocation>
</comment>
<comment type="similarity">
    <text evidence="2 6">Belongs to the 4-toluene sulfonate uptake permease (TSUP) (TC 2.A.102) family.</text>
</comment>
<proteinExistence type="inferred from homology"/>
<feature type="transmembrane region" description="Helical" evidence="6">
    <location>
        <begin position="303"/>
        <end position="320"/>
    </location>
</feature>
<evidence type="ECO:0000313" key="7">
    <source>
        <dbReference type="EMBL" id="GLS28259.1"/>
    </source>
</evidence>
<dbReference type="PANTHER" id="PTHR43701:SF2">
    <property type="entry name" value="MEMBRANE TRANSPORTER PROTEIN YJNA-RELATED"/>
    <property type="match status" value="1"/>
</dbReference>
<keyword evidence="6" id="KW-1003">Cell membrane</keyword>
<evidence type="ECO:0000256" key="1">
    <source>
        <dbReference type="ARBA" id="ARBA00004141"/>
    </source>
</evidence>
<name>A0AA37T767_9GAMM</name>
<reference evidence="7 8" key="1">
    <citation type="journal article" date="2014" name="Int. J. Syst. Evol. Microbiol.">
        <title>Complete genome sequence of Corynebacterium casei LMG S-19264T (=DSM 44701T), isolated from a smear-ripened cheese.</title>
        <authorList>
            <consortium name="US DOE Joint Genome Institute (JGI-PGF)"/>
            <person name="Walter F."/>
            <person name="Albersmeier A."/>
            <person name="Kalinowski J."/>
            <person name="Ruckert C."/>
        </authorList>
    </citation>
    <scope>NUCLEOTIDE SEQUENCE [LARGE SCALE GENOMIC DNA]</scope>
    <source>
        <strain evidence="7 8">NBRC 110095</strain>
    </source>
</reference>
<evidence type="ECO:0000256" key="6">
    <source>
        <dbReference type="RuleBase" id="RU363041"/>
    </source>
</evidence>
<keyword evidence="4 6" id="KW-1133">Transmembrane helix</keyword>
<evidence type="ECO:0000313" key="8">
    <source>
        <dbReference type="Proteomes" id="UP001156870"/>
    </source>
</evidence>
<evidence type="ECO:0000256" key="5">
    <source>
        <dbReference type="ARBA" id="ARBA00023136"/>
    </source>
</evidence>
<evidence type="ECO:0000256" key="2">
    <source>
        <dbReference type="ARBA" id="ARBA00009142"/>
    </source>
</evidence>
<dbReference type="EMBL" id="BSPD01000103">
    <property type="protein sequence ID" value="GLS28259.1"/>
    <property type="molecule type" value="Genomic_DNA"/>
</dbReference>
<comment type="caution">
    <text evidence="7">The sequence shown here is derived from an EMBL/GenBank/DDBJ whole genome shotgun (WGS) entry which is preliminary data.</text>
</comment>
<gene>
    <name evidence="7" type="ORF">GCM10007877_39780</name>
</gene>
<dbReference type="GO" id="GO:0005886">
    <property type="term" value="C:plasma membrane"/>
    <property type="evidence" value="ECO:0007669"/>
    <property type="project" value="UniProtKB-SubCell"/>
</dbReference>
<feature type="transmembrane region" description="Helical" evidence="6">
    <location>
        <begin position="67"/>
        <end position="96"/>
    </location>
</feature>
<feature type="transmembrane region" description="Helical" evidence="6">
    <location>
        <begin position="145"/>
        <end position="162"/>
    </location>
</feature>
<feature type="transmembrane region" description="Helical" evidence="6">
    <location>
        <begin position="33"/>
        <end position="55"/>
    </location>
</feature>
<keyword evidence="3 6" id="KW-0812">Transmembrane</keyword>
<feature type="transmembrane region" description="Helical" evidence="6">
    <location>
        <begin position="102"/>
        <end position="125"/>
    </location>
</feature>
<dbReference type="AlphaFoldDB" id="A0AA37T767"/>
<keyword evidence="8" id="KW-1185">Reference proteome</keyword>
<dbReference type="Pfam" id="PF01925">
    <property type="entry name" value="TauE"/>
    <property type="match status" value="1"/>
</dbReference>